<dbReference type="PANTHER" id="PTHR36504:SF1">
    <property type="entry name" value="LIPOPOLYSACCHARIDE EXPORT SYSTEM PROTEIN LPTA"/>
    <property type="match status" value="1"/>
</dbReference>
<name>A0ABU1VL37_9GAMM</name>
<protein>
    <submittedName>
        <fullName evidence="6">Lipopolysaccharide export system protein LptA</fullName>
    </submittedName>
</protein>
<reference evidence="6 7" key="1">
    <citation type="submission" date="2023-07" db="EMBL/GenBank/DDBJ databases">
        <title>Sorghum-associated microbial communities from plants grown in Nebraska, USA.</title>
        <authorList>
            <person name="Schachtman D."/>
        </authorList>
    </citation>
    <scope>NUCLEOTIDE SEQUENCE [LARGE SCALE GENOMIC DNA]</scope>
    <source>
        <strain evidence="6 7">BE187</strain>
    </source>
</reference>
<dbReference type="PANTHER" id="PTHR36504">
    <property type="entry name" value="LIPOPOLYSACCHARIDE EXPORT SYSTEM PROTEIN LPTA"/>
    <property type="match status" value="1"/>
</dbReference>
<gene>
    <name evidence="6" type="ORF">J2X04_000335</name>
</gene>
<feature type="domain" description="Organic solvent tolerance-like N-terminal" evidence="5">
    <location>
        <begin position="51"/>
        <end position="150"/>
    </location>
</feature>
<evidence type="ECO:0000256" key="2">
    <source>
        <dbReference type="ARBA" id="ARBA00022729"/>
    </source>
</evidence>
<organism evidence="6 7">
    <name type="scientific">Agrilutibacter niabensis</name>
    <dbReference type="NCBI Taxonomy" id="380628"/>
    <lineage>
        <taxon>Bacteria</taxon>
        <taxon>Pseudomonadati</taxon>
        <taxon>Pseudomonadota</taxon>
        <taxon>Gammaproteobacteria</taxon>
        <taxon>Lysobacterales</taxon>
        <taxon>Lysobacteraceae</taxon>
        <taxon>Agrilutibacter</taxon>
    </lineage>
</organism>
<dbReference type="InterPro" id="IPR014340">
    <property type="entry name" value="LptA"/>
</dbReference>
<accession>A0ABU1VL37</accession>
<feature type="region of interest" description="Disordered" evidence="4">
    <location>
        <begin position="152"/>
        <end position="188"/>
    </location>
</feature>
<evidence type="ECO:0000259" key="5">
    <source>
        <dbReference type="Pfam" id="PF03968"/>
    </source>
</evidence>
<keyword evidence="3" id="KW-0574">Periplasm</keyword>
<dbReference type="NCBIfam" id="TIGR03002">
    <property type="entry name" value="outer_YhbN_LptA"/>
    <property type="match status" value="1"/>
</dbReference>
<evidence type="ECO:0000256" key="4">
    <source>
        <dbReference type="SAM" id="MobiDB-lite"/>
    </source>
</evidence>
<dbReference type="EMBL" id="JAVDVW010000001">
    <property type="protein sequence ID" value="MDR7097988.1"/>
    <property type="molecule type" value="Genomic_DNA"/>
</dbReference>
<evidence type="ECO:0000313" key="7">
    <source>
        <dbReference type="Proteomes" id="UP001267878"/>
    </source>
</evidence>
<sequence>MSRPPVKPLAAAILAGASTLFLLTPGGAWAKSSDRNQAMDIEAGASAGGLDDRQPTVLSQGVNITQGSLKIQADTATVTTRGGDPVRAVLTGGPVKLSQQLDDGTPMNATAGRVDYDLVSDVVVFTDKVNIQQPRGSLSGPRVVYNMKTGMVNSSSDSTGRVRMTIQPRNPQPAPAPTKPAPQKPGNN</sequence>
<keyword evidence="1" id="KW-0813">Transport</keyword>
<dbReference type="Proteomes" id="UP001267878">
    <property type="component" value="Unassembled WGS sequence"/>
</dbReference>
<evidence type="ECO:0000313" key="6">
    <source>
        <dbReference type="EMBL" id="MDR7097988.1"/>
    </source>
</evidence>
<dbReference type="Gene3D" id="2.60.450.10">
    <property type="entry name" value="Lipopolysaccharide (LPS) transport protein A like domain"/>
    <property type="match status" value="1"/>
</dbReference>
<evidence type="ECO:0000256" key="1">
    <source>
        <dbReference type="ARBA" id="ARBA00022448"/>
    </source>
</evidence>
<dbReference type="Pfam" id="PF03968">
    <property type="entry name" value="LptD_N"/>
    <property type="match status" value="1"/>
</dbReference>
<feature type="compositionally biased region" description="Pro residues" evidence="4">
    <location>
        <begin position="170"/>
        <end position="188"/>
    </location>
</feature>
<dbReference type="RefSeq" id="WP_310051375.1">
    <property type="nucleotide sequence ID" value="NZ_JAVDVW010000001.1"/>
</dbReference>
<proteinExistence type="predicted"/>
<keyword evidence="2" id="KW-0732">Signal</keyword>
<keyword evidence="7" id="KW-1185">Reference proteome</keyword>
<evidence type="ECO:0000256" key="3">
    <source>
        <dbReference type="ARBA" id="ARBA00022764"/>
    </source>
</evidence>
<dbReference type="InterPro" id="IPR005653">
    <property type="entry name" value="OstA-like_N"/>
</dbReference>
<comment type="caution">
    <text evidence="6">The sequence shown here is derived from an EMBL/GenBank/DDBJ whole genome shotgun (WGS) entry which is preliminary data.</text>
</comment>
<dbReference type="InterPro" id="IPR052037">
    <property type="entry name" value="LPS_export_LptA"/>
</dbReference>